<evidence type="ECO:0000256" key="4">
    <source>
        <dbReference type="ARBA" id="ARBA00023136"/>
    </source>
</evidence>
<keyword evidence="3 5" id="KW-1133">Transmembrane helix</keyword>
<evidence type="ECO:0000256" key="3">
    <source>
        <dbReference type="ARBA" id="ARBA00022989"/>
    </source>
</evidence>
<keyword evidence="8" id="KW-1185">Reference proteome</keyword>
<feature type="transmembrane region" description="Helical" evidence="5">
    <location>
        <begin position="317"/>
        <end position="335"/>
    </location>
</feature>
<dbReference type="PANTHER" id="PTHR13800">
    <property type="entry name" value="TRANSIENT RECEPTOR POTENTIAL CATION CHANNEL, SUBFAMILY M, MEMBER 6"/>
    <property type="match status" value="1"/>
</dbReference>
<proteinExistence type="predicted"/>
<dbReference type="EMBL" id="CABIJS010000555">
    <property type="protein sequence ID" value="VUZ53259.1"/>
    <property type="molecule type" value="Genomic_DNA"/>
</dbReference>
<evidence type="ECO:0000256" key="5">
    <source>
        <dbReference type="SAM" id="Phobius"/>
    </source>
</evidence>
<dbReference type="InterPro" id="IPR050927">
    <property type="entry name" value="TRPM"/>
</dbReference>
<organism evidence="7 8">
    <name type="scientific">Hymenolepis diminuta</name>
    <name type="common">Rat tapeworm</name>
    <dbReference type="NCBI Taxonomy" id="6216"/>
    <lineage>
        <taxon>Eukaryota</taxon>
        <taxon>Metazoa</taxon>
        <taxon>Spiralia</taxon>
        <taxon>Lophotrochozoa</taxon>
        <taxon>Platyhelminthes</taxon>
        <taxon>Cestoda</taxon>
        <taxon>Eucestoda</taxon>
        <taxon>Cyclophyllidea</taxon>
        <taxon>Hymenolepididae</taxon>
        <taxon>Hymenolepis</taxon>
    </lineage>
</organism>
<dbReference type="GO" id="GO:0099604">
    <property type="term" value="F:ligand-gated calcium channel activity"/>
    <property type="evidence" value="ECO:0007669"/>
    <property type="project" value="TreeGrafter"/>
</dbReference>
<dbReference type="Pfam" id="PF25508">
    <property type="entry name" value="TRPM2"/>
    <property type="match status" value="1"/>
</dbReference>
<dbReference type="InterPro" id="IPR057366">
    <property type="entry name" value="TRPM-like"/>
</dbReference>
<accession>A0A564Z1U1</accession>
<feature type="non-terminal residue" evidence="7">
    <location>
        <position position="351"/>
    </location>
</feature>
<dbReference type="PANTHER" id="PTHR13800:SF12">
    <property type="entry name" value="TRANSIENT RECEPTOR POTENTIAL CATION CHANNEL SUBFAMILY M MEMBER-LIKE 2"/>
    <property type="match status" value="1"/>
</dbReference>
<gene>
    <name evidence="7" type="ORF">WMSIL1_LOCUS11788</name>
</gene>
<keyword evidence="2 5" id="KW-0812">Transmembrane</keyword>
<evidence type="ECO:0000313" key="8">
    <source>
        <dbReference type="Proteomes" id="UP000321570"/>
    </source>
</evidence>
<feature type="domain" description="TRPM-like" evidence="6">
    <location>
        <begin position="44"/>
        <end position="293"/>
    </location>
</feature>
<evidence type="ECO:0000256" key="1">
    <source>
        <dbReference type="ARBA" id="ARBA00004141"/>
    </source>
</evidence>
<protein>
    <recommendedName>
        <fullName evidence="6">TRPM-like domain-containing protein</fullName>
    </recommendedName>
</protein>
<reference evidence="7 8" key="1">
    <citation type="submission" date="2019-07" db="EMBL/GenBank/DDBJ databases">
        <authorList>
            <person name="Jastrzebski P J."/>
            <person name="Paukszto L."/>
            <person name="Jastrzebski P J."/>
        </authorList>
    </citation>
    <scope>NUCLEOTIDE SEQUENCE [LARGE SCALE GENOMIC DNA]</scope>
    <source>
        <strain evidence="7 8">WMS-il1</strain>
    </source>
</reference>
<dbReference type="GO" id="GO:0005886">
    <property type="term" value="C:plasma membrane"/>
    <property type="evidence" value="ECO:0007669"/>
    <property type="project" value="TreeGrafter"/>
</dbReference>
<name>A0A564Z1U1_HYMDI</name>
<sequence length="351" mass="40886">MQDDKVPLMFCQSQPYQTITEYINRLVEAQNLLRLAETRENVEENTKRSKEMAPFVKSCLLNDKVQFLRIFADVGFNMHEFATMKTVEELYTVEAHRNTNGAASLKNFLIYYQTKLPSRITIERVKKTLQKIIGHHLLTNNTQIPRRHHITHRPTFKDIHDSLEEGPRKSQDAFLESGKENCIQYLYLWALITRRFEIAQLLLMMQTDISAGALFAATFLRSLSKITRQNSDIEEHKFQAREFELLAVSILDVCYFNNKENTMDLLVMERGSYGTLSCMMIASEGNCQEFMQHRACQEYLDRVWAHTLQIKSFSLRFFFSLVIGAICPPFVPFVAEYDESKYDKSPDAKEV</sequence>
<feature type="transmembrane region" description="Helical" evidence="5">
    <location>
        <begin position="201"/>
        <end position="220"/>
    </location>
</feature>
<evidence type="ECO:0000259" key="6">
    <source>
        <dbReference type="Pfam" id="PF25508"/>
    </source>
</evidence>
<dbReference type="AlphaFoldDB" id="A0A564Z1U1"/>
<evidence type="ECO:0000256" key="2">
    <source>
        <dbReference type="ARBA" id="ARBA00022692"/>
    </source>
</evidence>
<keyword evidence="4 5" id="KW-0472">Membrane</keyword>
<dbReference type="Proteomes" id="UP000321570">
    <property type="component" value="Unassembled WGS sequence"/>
</dbReference>
<evidence type="ECO:0000313" key="7">
    <source>
        <dbReference type="EMBL" id="VUZ53259.1"/>
    </source>
</evidence>
<comment type="subcellular location">
    <subcellularLocation>
        <location evidence="1">Membrane</location>
        <topology evidence="1">Multi-pass membrane protein</topology>
    </subcellularLocation>
</comment>